<dbReference type="InterPro" id="IPR013783">
    <property type="entry name" value="Ig-like_fold"/>
</dbReference>
<reference evidence="1 2" key="1">
    <citation type="submission" date="2019-02" db="EMBL/GenBank/DDBJ databases">
        <title>Deep-cultivation of Planctomycetes and their phenomic and genomic characterization uncovers novel biology.</title>
        <authorList>
            <person name="Wiegand S."/>
            <person name="Jogler M."/>
            <person name="Boedeker C."/>
            <person name="Pinto D."/>
            <person name="Vollmers J."/>
            <person name="Rivas-Marin E."/>
            <person name="Kohn T."/>
            <person name="Peeters S.H."/>
            <person name="Heuer A."/>
            <person name="Rast P."/>
            <person name="Oberbeckmann S."/>
            <person name="Bunk B."/>
            <person name="Jeske O."/>
            <person name="Meyerdierks A."/>
            <person name="Storesund J.E."/>
            <person name="Kallscheuer N."/>
            <person name="Luecker S."/>
            <person name="Lage O.M."/>
            <person name="Pohl T."/>
            <person name="Merkel B.J."/>
            <person name="Hornburger P."/>
            <person name="Mueller R.-W."/>
            <person name="Bruemmer F."/>
            <person name="Labrenz M."/>
            <person name="Spormann A.M."/>
            <person name="Op Den Camp H."/>
            <person name="Overmann J."/>
            <person name="Amann R."/>
            <person name="Jetten M.S.M."/>
            <person name="Mascher T."/>
            <person name="Medema M.H."/>
            <person name="Devos D.P."/>
            <person name="Kaster A.-K."/>
            <person name="Ovreas L."/>
            <person name="Rohde M."/>
            <person name="Galperin M.Y."/>
            <person name="Jogler C."/>
        </authorList>
    </citation>
    <scope>NUCLEOTIDE SEQUENCE [LARGE SCALE GENOMIC DNA]</scope>
    <source>
        <strain evidence="1 2">Pla100</strain>
    </source>
</reference>
<dbReference type="EMBL" id="SJPM01000044">
    <property type="protein sequence ID" value="TWT86077.1"/>
    <property type="molecule type" value="Genomic_DNA"/>
</dbReference>
<proteinExistence type="predicted"/>
<dbReference type="AlphaFoldDB" id="A0A5C5ZG95"/>
<dbReference type="InterPro" id="IPR011467">
    <property type="entry name" value="DUF1573"/>
</dbReference>
<keyword evidence="2" id="KW-1185">Reference proteome</keyword>
<evidence type="ECO:0000313" key="1">
    <source>
        <dbReference type="EMBL" id="TWT86077.1"/>
    </source>
</evidence>
<gene>
    <name evidence="1" type="ORF">Pla100_62270</name>
</gene>
<organism evidence="1 2">
    <name type="scientific">Neorhodopirellula pilleata</name>
    <dbReference type="NCBI Taxonomy" id="2714738"/>
    <lineage>
        <taxon>Bacteria</taxon>
        <taxon>Pseudomonadati</taxon>
        <taxon>Planctomycetota</taxon>
        <taxon>Planctomycetia</taxon>
        <taxon>Pirellulales</taxon>
        <taxon>Pirellulaceae</taxon>
        <taxon>Neorhodopirellula</taxon>
    </lineage>
</organism>
<comment type="caution">
    <text evidence="1">The sequence shown here is derived from an EMBL/GenBank/DDBJ whole genome shotgun (WGS) entry which is preliminary data.</text>
</comment>
<dbReference type="PANTHER" id="PTHR37833">
    <property type="entry name" value="LIPOPROTEIN-RELATED"/>
    <property type="match status" value="1"/>
</dbReference>
<evidence type="ECO:0008006" key="3">
    <source>
        <dbReference type="Google" id="ProtNLM"/>
    </source>
</evidence>
<dbReference type="RefSeq" id="WP_146582919.1">
    <property type="nucleotide sequence ID" value="NZ_SJPM01000044.1"/>
</dbReference>
<sequence>MKSVVVFVLLLFGVVVCIAGAGLMTQTVEYKPDGVKDGERAKYDTILASLREKEKIRYEATQSNAPVARFESTAYDFGLVDPHSTLSKDFIVRNNGGSPLTLEVEQTTCKCTVGNLADSVLLPGQSTNVTMTWNTGFQAEKYEQKAFVRTNDPLNPTIELAVSGEVKAVLIAPESVGLASTNPKEDSTGRIVLYSQRLDSFSIAGATSDLPGFEWEVAPLSTDAAEVFEERPLSAMVLNIVARPTKRGKFTGEVRITVIPGDGSEEIERVVQVTGKVRAPIVFISNDIHQSQGLDLETRDSSREHQFQLLVRSPGAAAEERRLEVLEVEPKELQATLVPLSRPGNYRLTLTIPKGSPSVMFNRDGKHGYVKVGDPNDEDFSNWFPVLGAIVSVE</sequence>
<dbReference type="PANTHER" id="PTHR37833:SF1">
    <property type="entry name" value="SIGNAL PEPTIDE PROTEIN"/>
    <property type="match status" value="1"/>
</dbReference>
<dbReference type="Gene3D" id="2.60.40.10">
    <property type="entry name" value="Immunoglobulins"/>
    <property type="match status" value="1"/>
</dbReference>
<name>A0A5C5ZG95_9BACT</name>
<dbReference type="Proteomes" id="UP000316213">
    <property type="component" value="Unassembled WGS sequence"/>
</dbReference>
<accession>A0A5C5ZG95</accession>
<dbReference type="GO" id="GO:0005737">
    <property type="term" value="C:cytoplasm"/>
    <property type="evidence" value="ECO:0007669"/>
    <property type="project" value="UniProtKB-SubCell"/>
</dbReference>
<dbReference type="Pfam" id="PF07610">
    <property type="entry name" value="DUF1573"/>
    <property type="match status" value="1"/>
</dbReference>
<evidence type="ECO:0000313" key="2">
    <source>
        <dbReference type="Proteomes" id="UP000316213"/>
    </source>
</evidence>
<protein>
    <recommendedName>
        <fullName evidence="3">DUF1573 domain-containing protein</fullName>
    </recommendedName>
</protein>
<dbReference type="OrthoDB" id="270309at2"/>